<gene>
    <name evidence="1" type="ORF">OV079_46680</name>
</gene>
<keyword evidence="2" id="KW-1185">Reference proteome</keyword>
<organism evidence="1 2">
    <name type="scientific">Nannocystis pusilla</name>
    <dbReference type="NCBI Taxonomy" id="889268"/>
    <lineage>
        <taxon>Bacteria</taxon>
        <taxon>Pseudomonadati</taxon>
        <taxon>Myxococcota</taxon>
        <taxon>Polyangia</taxon>
        <taxon>Nannocystales</taxon>
        <taxon>Nannocystaceae</taxon>
        <taxon>Nannocystis</taxon>
    </lineage>
</organism>
<dbReference type="AlphaFoldDB" id="A0A9X3F748"/>
<proteinExistence type="predicted"/>
<accession>A0A9X3F748</accession>
<dbReference type="RefSeq" id="WP_267776471.1">
    <property type="nucleotide sequence ID" value="NZ_JAPNKE010000002.1"/>
</dbReference>
<protein>
    <submittedName>
        <fullName evidence="1">Uncharacterized protein</fullName>
    </submittedName>
</protein>
<reference evidence="1" key="1">
    <citation type="submission" date="2022-11" db="EMBL/GenBank/DDBJ databases">
        <title>Minimal conservation of predation-associated metabolite biosynthetic gene clusters underscores biosynthetic potential of Myxococcota including descriptions for ten novel species: Archangium lansinium sp. nov., Myxococcus landrumus sp. nov., Nannocystis bai.</title>
        <authorList>
            <person name="Ahearne A."/>
            <person name="Stevens C."/>
            <person name="Phillips K."/>
        </authorList>
    </citation>
    <scope>NUCLEOTIDE SEQUENCE</scope>
    <source>
        <strain evidence="1">Na p29</strain>
    </source>
</reference>
<evidence type="ECO:0000313" key="1">
    <source>
        <dbReference type="EMBL" id="MCY1012903.1"/>
    </source>
</evidence>
<dbReference type="EMBL" id="JAPNKE010000002">
    <property type="protein sequence ID" value="MCY1012903.1"/>
    <property type="molecule type" value="Genomic_DNA"/>
</dbReference>
<evidence type="ECO:0000313" key="2">
    <source>
        <dbReference type="Proteomes" id="UP001150924"/>
    </source>
</evidence>
<comment type="caution">
    <text evidence="1">The sequence shown here is derived from an EMBL/GenBank/DDBJ whole genome shotgun (WGS) entry which is preliminary data.</text>
</comment>
<sequence length="41" mass="4428">MRRLRYVNGGVYFARTDSPDPADDGLWYLSSVALGVSPAGP</sequence>
<dbReference type="Proteomes" id="UP001150924">
    <property type="component" value="Unassembled WGS sequence"/>
</dbReference>
<name>A0A9X3F748_9BACT</name>